<dbReference type="RefSeq" id="WP_011822403.1">
    <property type="nucleotide sequence ID" value="NC_008818.1"/>
</dbReference>
<dbReference type="eggNOG" id="arCOG12311">
    <property type="taxonomic scope" value="Archaea"/>
</dbReference>
<reference evidence="1 2" key="1">
    <citation type="journal article" date="2007" name="Archaea">
        <title>The genome of Hyperthermus butylicus: a sulfur-reducing, peptide fermenting, neutrophilic Crenarchaeote growing up to 108 degrees C.</title>
        <authorList>
            <person name="Brugger K."/>
            <person name="Chen L."/>
            <person name="Stark M."/>
            <person name="Zibat A."/>
            <person name="Redder P."/>
            <person name="Ruepp A."/>
            <person name="Awayez M."/>
            <person name="She Q."/>
            <person name="Garrett R.A."/>
            <person name="Klenk H.P."/>
        </authorList>
    </citation>
    <scope>NUCLEOTIDE SEQUENCE [LARGE SCALE GENOMIC DNA]</scope>
    <source>
        <strain evidence="2">DSM 5456 / JCM 9403 / PLM1-5</strain>
    </source>
</reference>
<dbReference type="EnsemblBacteria" id="ABM81085">
    <property type="protein sequence ID" value="ABM81085"/>
    <property type="gene ID" value="Hbut_1253"/>
</dbReference>
<gene>
    <name evidence="1" type="ordered locus">Hbut_1253</name>
</gene>
<dbReference type="EMBL" id="CP000493">
    <property type="protein sequence ID" value="ABM81085.1"/>
    <property type="molecule type" value="Genomic_DNA"/>
</dbReference>
<name>A2BM74_HYPBU</name>
<keyword evidence="2" id="KW-1185">Reference proteome</keyword>
<accession>A2BM74</accession>
<sequence length="93" mass="10894">MPRERGQVKGGGDREDYVDERFLQAPSRAAEILVEHWGEWSDEIDAYWLLRRYEDEIGVPVTYDIVVEAVEIAHRNVEALKLRPSYVKVSEYQ</sequence>
<organism evidence="1 2">
    <name type="scientific">Hyperthermus butylicus (strain DSM 5456 / JCM 9403 / PLM1-5)</name>
    <dbReference type="NCBI Taxonomy" id="415426"/>
    <lineage>
        <taxon>Archaea</taxon>
        <taxon>Thermoproteota</taxon>
        <taxon>Thermoprotei</taxon>
        <taxon>Desulfurococcales</taxon>
        <taxon>Pyrodictiaceae</taxon>
        <taxon>Hyperthermus</taxon>
    </lineage>
</organism>
<dbReference type="AlphaFoldDB" id="A2BM74"/>
<evidence type="ECO:0000313" key="1">
    <source>
        <dbReference type="EMBL" id="ABM81085.1"/>
    </source>
</evidence>
<evidence type="ECO:0000313" key="2">
    <source>
        <dbReference type="Proteomes" id="UP000002593"/>
    </source>
</evidence>
<dbReference type="Proteomes" id="UP000002593">
    <property type="component" value="Chromosome"/>
</dbReference>
<dbReference type="STRING" id="415426.Hbut_1253"/>
<dbReference type="GeneID" id="4782816"/>
<dbReference type="OrthoDB" id="15254at2157"/>
<proteinExistence type="predicted"/>
<protein>
    <submittedName>
        <fullName evidence="1">Uncharacterized protein</fullName>
    </submittedName>
</protein>
<dbReference type="KEGG" id="hbu:Hbut_1253"/>
<dbReference type="HOGENOM" id="CLU_2392842_0_0_2"/>